<accession>A0A1V4IDS5</accession>
<protein>
    <submittedName>
        <fullName evidence="1">Uncharacterized protein</fullName>
    </submittedName>
</protein>
<sequence length="51" mass="6321">MRITLSYFIQLGPRQVGEKDRDINIFHEDLDLMLMDQRQKRNLKQIYLKLW</sequence>
<dbReference type="EMBL" id="MZGT01000075">
    <property type="protein sequence ID" value="OPJ58142.1"/>
    <property type="molecule type" value="Genomic_DNA"/>
</dbReference>
<evidence type="ECO:0000313" key="2">
    <source>
        <dbReference type="Proteomes" id="UP000191056"/>
    </source>
</evidence>
<dbReference type="AlphaFoldDB" id="A0A1V4IDS5"/>
<keyword evidence="2" id="KW-1185">Reference proteome</keyword>
<gene>
    <name evidence="1" type="ORF">CLCHR_40440</name>
</gene>
<dbReference type="Proteomes" id="UP000191056">
    <property type="component" value="Unassembled WGS sequence"/>
</dbReference>
<dbReference type="STRING" id="225345.CLCHR_40440"/>
<proteinExistence type="predicted"/>
<evidence type="ECO:0000313" key="1">
    <source>
        <dbReference type="EMBL" id="OPJ58142.1"/>
    </source>
</evidence>
<reference evidence="1 2" key="1">
    <citation type="submission" date="2017-03" db="EMBL/GenBank/DDBJ databases">
        <title>Genome sequence of Clostridium chromiireducens DSM 23318.</title>
        <authorList>
            <person name="Poehlein A."/>
            <person name="Daniel R."/>
        </authorList>
    </citation>
    <scope>NUCLEOTIDE SEQUENCE [LARGE SCALE GENOMIC DNA]</scope>
    <source>
        <strain evidence="1 2">DSM 23318</strain>
    </source>
</reference>
<organism evidence="1 2">
    <name type="scientific">Clostridium chromiireducens</name>
    <dbReference type="NCBI Taxonomy" id="225345"/>
    <lineage>
        <taxon>Bacteria</taxon>
        <taxon>Bacillati</taxon>
        <taxon>Bacillota</taxon>
        <taxon>Clostridia</taxon>
        <taxon>Eubacteriales</taxon>
        <taxon>Clostridiaceae</taxon>
        <taxon>Clostridium</taxon>
    </lineage>
</organism>
<name>A0A1V4IDS5_9CLOT</name>
<comment type="caution">
    <text evidence="1">The sequence shown here is derived from an EMBL/GenBank/DDBJ whole genome shotgun (WGS) entry which is preliminary data.</text>
</comment>